<sequence length="723" mass="79873">MSVKVGVQFSAVFVAAMILFLSCTSSDKQQDIPFQKENFVDWKTTGGDNANTKYSSLDQINKENVQNLEVVWEYRTGDNTDQSTIQANPIVVNGVMFISSPSLKIIALDAKTGEEKWVFDAEGPEHQNRGVVYWEGEADDRILFTRGSYLYALNAESGKPIRSFGENGRVDLRKNLDREPWQELSVSSTSPGILFKDLLVMGSRVPEGPQQYAPGHIRAYNVITGEVEWIFHTIPHPGEPGYETWPENAWQVSGGANSWGGMSLDEEREIVFVPTGAPSYHFYGGDRIGSNRFSTSVIALDANTGELIWDFQTIRHDIWDYDLPTRPNLITVNKDGEFIDAVAQVTKTGMVYVLNRESGKSLFPIEEMPVPASSLIGEEAWPTQPIPVKPEPFSRQGLNIEDLTDLSPKKNAWARAEFEKFSARGLYDPPGTGEGTIFMPGLHGGAWWGGASVDPGTGILYINANNIPYVISMVETEGLHANMSSYGEYVYTATCAACHGIDRQGVAPAPGLIDIKDRLTEEEVTSIIQEGRGVMPAMASVVDNDLNALLAYLFEKEREIAESGGDNEKVMSPYIHQNYYQFRDDEEYPAIKPPWGTLNAIDLNRGEILWQVPLGEYKELTERGIPPTGTQNLGGPINTAGGLIFIAATRDKMFRAFDKDTGEILWEKELETGAFATPSTYEIDGKQYIALGVGGNCKYCSEGHSGRLSNPTSDLFVVFALPD</sequence>
<protein>
    <submittedName>
        <fullName evidence="10">PQQ-binding-like beta-propeller repeat protein</fullName>
    </submittedName>
</protein>
<dbReference type="PANTHER" id="PTHR32303:SF4">
    <property type="entry name" value="QUINOPROTEIN GLUCOSE DEHYDROGENASE"/>
    <property type="match status" value="1"/>
</dbReference>
<feature type="domain" description="Cytochrome c" evidence="9">
    <location>
        <begin position="482"/>
        <end position="557"/>
    </location>
</feature>
<dbReference type="PANTHER" id="PTHR32303">
    <property type="entry name" value="QUINOPROTEIN ALCOHOL DEHYDROGENASE (CYTOCHROME C)"/>
    <property type="match status" value="1"/>
</dbReference>
<accession>A0ABS9KH36</accession>
<dbReference type="InterPro" id="IPR009056">
    <property type="entry name" value="Cyt_c-like_dom"/>
</dbReference>
<dbReference type="Pfam" id="PF01011">
    <property type="entry name" value="PQQ"/>
    <property type="match status" value="2"/>
</dbReference>
<name>A0ABS9KH36_9BACT</name>
<evidence type="ECO:0000256" key="6">
    <source>
        <dbReference type="ARBA" id="ARBA00023002"/>
    </source>
</evidence>
<dbReference type="EMBL" id="JAKLWS010000026">
    <property type="protein sequence ID" value="MCG2590151.1"/>
    <property type="molecule type" value="Genomic_DNA"/>
</dbReference>
<evidence type="ECO:0000313" key="11">
    <source>
        <dbReference type="Proteomes" id="UP001165366"/>
    </source>
</evidence>
<dbReference type="CDD" id="cd10280">
    <property type="entry name" value="PQQ_mGDH"/>
    <property type="match status" value="1"/>
</dbReference>
<dbReference type="PROSITE" id="PS51007">
    <property type="entry name" value="CYTC"/>
    <property type="match status" value="1"/>
</dbReference>
<evidence type="ECO:0000256" key="4">
    <source>
        <dbReference type="ARBA" id="ARBA00022723"/>
    </source>
</evidence>
<comment type="caution">
    <text evidence="10">The sequence shown here is derived from an EMBL/GenBank/DDBJ whole genome shotgun (WGS) entry which is preliminary data.</text>
</comment>
<dbReference type="InterPro" id="IPR002372">
    <property type="entry name" value="PQQ_rpt_dom"/>
</dbReference>
<dbReference type="InterPro" id="IPR036909">
    <property type="entry name" value="Cyt_c-like_dom_sf"/>
</dbReference>
<comment type="cofactor">
    <cofactor evidence="1">
        <name>pyrroloquinoline quinone</name>
        <dbReference type="ChEBI" id="CHEBI:58442"/>
    </cofactor>
</comment>
<evidence type="ECO:0000256" key="5">
    <source>
        <dbReference type="ARBA" id="ARBA00022729"/>
    </source>
</evidence>
<keyword evidence="5" id="KW-0732">Signal</keyword>
<organism evidence="10 11">
    <name type="scientific">Rhodohalobacter sulfatireducens</name>
    <dbReference type="NCBI Taxonomy" id="2911366"/>
    <lineage>
        <taxon>Bacteria</taxon>
        <taxon>Pseudomonadati</taxon>
        <taxon>Balneolota</taxon>
        <taxon>Balneolia</taxon>
        <taxon>Balneolales</taxon>
        <taxon>Balneolaceae</taxon>
        <taxon>Rhodohalobacter</taxon>
    </lineage>
</organism>
<dbReference type="SUPFAM" id="SSF50998">
    <property type="entry name" value="Quinoprotein alcohol dehydrogenase-like"/>
    <property type="match status" value="1"/>
</dbReference>
<dbReference type="InterPro" id="IPR018391">
    <property type="entry name" value="PQQ_b-propeller_rpt"/>
</dbReference>
<dbReference type="Proteomes" id="UP001165366">
    <property type="component" value="Unassembled WGS sequence"/>
</dbReference>
<evidence type="ECO:0000313" key="10">
    <source>
        <dbReference type="EMBL" id="MCG2590151.1"/>
    </source>
</evidence>
<reference evidence="10" key="2">
    <citation type="submission" date="2024-05" db="EMBL/GenBank/DDBJ databases">
        <title>Rhodohalobacter halophilus gen. nov., sp. nov., a moderately halophilic member of the family Balneolaceae.</title>
        <authorList>
            <person name="Xia J."/>
        </authorList>
    </citation>
    <scope>NUCLEOTIDE SEQUENCE</scope>
    <source>
        <strain evidence="10">WB101</strain>
    </source>
</reference>
<dbReference type="Gene3D" id="1.10.760.10">
    <property type="entry name" value="Cytochrome c-like domain"/>
    <property type="match status" value="1"/>
</dbReference>
<evidence type="ECO:0000256" key="8">
    <source>
        <dbReference type="PROSITE-ProRule" id="PRU00433"/>
    </source>
</evidence>
<keyword evidence="7 8" id="KW-0408">Iron</keyword>
<comment type="similarity">
    <text evidence="2">Belongs to the bacterial PQQ dehydrogenase family.</text>
</comment>
<gene>
    <name evidence="10" type="ORF">L6773_16360</name>
</gene>
<dbReference type="Pfam" id="PF13442">
    <property type="entry name" value="Cytochrome_CBB3"/>
    <property type="match status" value="1"/>
</dbReference>
<evidence type="ECO:0000259" key="9">
    <source>
        <dbReference type="PROSITE" id="PS51007"/>
    </source>
</evidence>
<proteinExistence type="inferred from homology"/>
<dbReference type="SMART" id="SM00564">
    <property type="entry name" value="PQQ"/>
    <property type="match status" value="5"/>
</dbReference>
<reference evidence="10" key="1">
    <citation type="submission" date="2022-01" db="EMBL/GenBank/DDBJ databases">
        <authorList>
            <person name="Wang Y."/>
        </authorList>
    </citation>
    <scope>NUCLEOTIDE SEQUENCE</scope>
    <source>
        <strain evidence="10">WB101</strain>
    </source>
</reference>
<keyword evidence="6" id="KW-0560">Oxidoreductase</keyword>
<dbReference type="PROSITE" id="PS51257">
    <property type="entry name" value="PROKAR_LIPOPROTEIN"/>
    <property type="match status" value="1"/>
</dbReference>
<dbReference type="SUPFAM" id="SSF46626">
    <property type="entry name" value="Cytochrome c"/>
    <property type="match status" value="1"/>
</dbReference>
<keyword evidence="4 8" id="KW-0479">Metal-binding</keyword>
<evidence type="ECO:0000256" key="3">
    <source>
        <dbReference type="ARBA" id="ARBA00022617"/>
    </source>
</evidence>
<keyword evidence="11" id="KW-1185">Reference proteome</keyword>
<dbReference type="Gene3D" id="2.140.10.10">
    <property type="entry name" value="Quinoprotein alcohol dehydrogenase-like superfamily"/>
    <property type="match status" value="2"/>
</dbReference>
<evidence type="ECO:0000256" key="1">
    <source>
        <dbReference type="ARBA" id="ARBA00001931"/>
    </source>
</evidence>
<dbReference type="InterPro" id="IPR017511">
    <property type="entry name" value="PQQ_mDH"/>
</dbReference>
<evidence type="ECO:0000256" key="2">
    <source>
        <dbReference type="ARBA" id="ARBA00008156"/>
    </source>
</evidence>
<dbReference type="InterPro" id="IPR011047">
    <property type="entry name" value="Quinoprotein_ADH-like_sf"/>
</dbReference>
<evidence type="ECO:0000256" key="7">
    <source>
        <dbReference type="ARBA" id="ARBA00023004"/>
    </source>
</evidence>
<keyword evidence="3 8" id="KW-0349">Heme</keyword>